<dbReference type="InterPro" id="IPR006143">
    <property type="entry name" value="RND_pump_MFP"/>
</dbReference>
<evidence type="ECO:0000259" key="4">
    <source>
        <dbReference type="Pfam" id="PF25917"/>
    </source>
</evidence>
<dbReference type="PANTHER" id="PTHR30469">
    <property type="entry name" value="MULTIDRUG RESISTANCE PROTEIN MDTA"/>
    <property type="match status" value="1"/>
</dbReference>
<dbReference type="Gene3D" id="2.40.50.100">
    <property type="match status" value="1"/>
</dbReference>
<evidence type="ECO:0000313" key="6">
    <source>
        <dbReference type="Proteomes" id="UP001549146"/>
    </source>
</evidence>
<feature type="domain" description="Multidrug resistance protein MdtA-like barrel-sandwich hybrid" evidence="4">
    <location>
        <begin position="60"/>
        <end position="199"/>
    </location>
</feature>
<dbReference type="InterPro" id="IPR058625">
    <property type="entry name" value="MdtA-like_BSH"/>
</dbReference>
<dbReference type="PANTHER" id="PTHR30469:SF33">
    <property type="entry name" value="SLR1207 PROTEIN"/>
    <property type="match status" value="1"/>
</dbReference>
<keyword evidence="3" id="KW-0812">Transmembrane</keyword>
<dbReference type="SUPFAM" id="SSF111369">
    <property type="entry name" value="HlyD-like secretion proteins"/>
    <property type="match status" value="1"/>
</dbReference>
<organism evidence="5 6">
    <name type="scientific">Moheibacter stercoris</name>
    <dbReference type="NCBI Taxonomy" id="1628251"/>
    <lineage>
        <taxon>Bacteria</taxon>
        <taxon>Pseudomonadati</taxon>
        <taxon>Bacteroidota</taxon>
        <taxon>Flavobacteriia</taxon>
        <taxon>Flavobacteriales</taxon>
        <taxon>Weeksellaceae</taxon>
        <taxon>Moheibacter</taxon>
    </lineage>
</organism>
<dbReference type="NCBIfam" id="TIGR01730">
    <property type="entry name" value="RND_mfp"/>
    <property type="match status" value="1"/>
</dbReference>
<sequence length="381" mass="41561">MKKGLKILLIIVFIAAVAGSLFYMFKTSSKENAVYETAELTVRDISTKAVATGTVKPREVIEIKPNISGVITQIHVKEGETVQNGALIATLKVIPNVGSLNAAQQQINSAKITLNNEQIQFNRTKSLFDQGVLPKKDYDAALATYQMAQQNLKAAQNDYKIAQTGIAPGLEKYATTQIRATISGMILSIPVEIGNTVQEINNFSVGTTIATMADVNQMIFEGNVDEADVGKLKEGMALKIMIGALPDENFIGNLNYISPSGVETNGIVQFEIKADVNLKEDVFLRANYSANAEVILSEVNNVLAIESAHIRYDDLGKPYVEILKPGTEKYDSPVYQKKILELGLSDGVYTEVKSGLKKDDKVKIFNTDLEEKKGGSPHANR</sequence>
<dbReference type="EMBL" id="JBEPMO010000003">
    <property type="protein sequence ID" value="MET3731228.1"/>
    <property type="molecule type" value="Genomic_DNA"/>
</dbReference>
<evidence type="ECO:0000313" key="5">
    <source>
        <dbReference type="EMBL" id="MET3731228.1"/>
    </source>
</evidence>
<reference evidence="5 6" key="1">
    <citation type="submission" date="2024-06" db="EMBL/GenBank/DDBJ databases">
        <title>Genomic Encyclopedia of Type Strains, Phase IV (KMG-IV): sequencing the most valuable type-strain genomes for metagenomic binning, comparative biology and taxonomic classification.</title>
        <authorList>
            <person name="Goeker M."/>
        </authorList>
    </citation>
    <scope>NUCLEOTIDE SEQUENCE [LARGE SCALE GENOMIC DNA]</scope>
    <source>
        <strain evidence="5 6">DSM 29388</strain>
    </source>
</reference>
<comment type="caution">
    <text evidence="5">The sequence shown here is derived from an EMBL/GenBank/DDBJ whole genome shotgun (WGS) entry which is preliminary data.</text>
</comment>
<dbReference type="Proteomes" id="UP001549146">
    <property type="component" value="Unassembled WGS sequence"/>
</dbReference>
<evidence type="ECO:0000256" key="1">
    <source>
        <dbReference type="ARBA" id="ARBA00009477"/>
    </source>
</evidence>
<proteinExistence type="inferred from homology"/>
<dbReference type="Gene3D" id="1.10.287.470">
    <property type="entry name" value="Helix hairpin bin"/>
    <property type="match status" value="1"/>
</dbReference>
<keyword evidence="2" id="KW-0175">Coiled coil</keyword>
<dbReference type="RefSeq" id="WP_354507290.1">
    <property type="nucleotide sequence ID" value="NZ_JBEPMO010000003.1"/>
</dbReference>
<keyword evidence="3" id="KW-1133">Transmembrane helix</keyword>
<feature type="transmembrane region" description="Helical" evidence="3">
    <location>
        <begin position="7"/>
        <end position="25"/>
    </location>
</feature>
<protein>
    <submittedName>
        <fullName evidence="5">HlyD family secretion protein</fullName>
    </submittedName>
</protein>
<dbReference type="Gene3D" id="2.40.30.170">
    <property type="match status" value="1"/>
</dbReference>
<gene>
    <name evidence="5" type="ORF">ABID46_000795</name>
</gene>
<dbReference type="Pfam" id="PF25917">
    <property type="entry name" value="BSH_RND"/>
    <property type="match status" value="1"/>
</dbReference>
<accession>A0ABV2LRM6</accession>
<dbReference type="Gene3D" id="6.20.50.140">
    <property type="match status" value="1"/>
</dbReference>
<evidence type="ECO:0000256" key="2">
    <source>
        <dbReference type="SAM" id="Coils"/>
    </source>
</evidence>
<name>A0ABV2LRM6_9FLAO</name>
<evidence type="ECO:0000256" key="3">
    <source>
        <dbReference type="SAM" id="Phobius"/>
    </source>
</evidence>
<keyword evidence="6" id="KW-1185">Reference proteome</keyword>
<comment type="similarity">
    <text evidence="1">Belongs to the membrane fusion protein (MFP) (TC 8.A.1) family.</text>
</comment>
<feature type="coiled-coil region" evidence="2">
    <location>
        <begin position="100"/>
        <end position="158"/>
    </location>
</feature>
<keyword evidence="3" id="KW-0472">Membrane</keyword>